<dbReference type="Pfam" id="PF03466">
    <property type="entry name" value="LysR_substrate"/>
    <property type="match status" value="1"/>
</dbReference>
<dbReference type="EMBL" id="FOUR01000001">
    <property type="protein sequence ID" value="SFM48951.1"/>
    <property type="molecule type" value="Genomic_DNA"/>
</dbReference>
<keyword evidence="4" id="KW-0804">Transcription</keyword>
<dbReference type="InterPro" id="IPR037402">
    <property type="entry name" value="YidZ_PBP2"/>
</dbReference>
<evidence type="ECO:0000259" key="5">
    <source>
        <dbReference type="PROSITE" id="PS50931"/>
    </source>
</evidence>
<dbReference type="Gene3D" id="3.40.190.10">
    <property type="entry name" value="Periplasmic binding protein-like II"/>
    <property type="match status" value="2"/>
</dbReference>
<dbReference type="GO" id="GO:0003700">
    <property type="term" value="F:DNA-binding transcription factor activity"/>
    <property type="evidence" value="ECO:0007669"/>
    <property type="project" value="InterPro"/>
</dbReference>
<dbReference type="CDD" id="cd08417">
    <property type="entry name" value="PBP2_Nitroaromatics_like"/>
    <property type="match status" value="1"/>
</dbReference>
<dbReference type="CDD" id="cd00090">
    <property type="entry name" value="HTH_ARSR"/>
    <property type="match status" value="1"/>
</dbReference>
<dbReference type="AlphaFoldDB" id="A0A1I4R9L2"/>
<sequence>MNPIDTLNLDFRALSTFLAVLDEGSVSRAALRLGVTQSAVSHTLERLRQGLGDPLFVKSGRGIVPTRYALQAGPHIRQILDDLHSLSAGPPFSPATAEFTFTIAANDYQRDLLLPGLVKILRREAPGISLQVIPSGIPSADMLRKDVCDLIISPHPPEATDIMQRGLMADRMVVFYDPSHREPPNDLSDYLKADHIALLFATGEKPSLDISISARGLTRRNVVTVSNFSGLPEFLRGTDMLATAPERMSKHLMRDFAWVPLPFDFKPFTLLMLWHRRNQNDPAHKWLRNQVNAVAATMNRLDG</sequence>
<comment type="similarity">
    <text evidence="1">Belongs to the LysR transcriptional regulatory family.</text>
</comment>
<evidence type="ECO:0000256" key="1">
    <source>
        <dbReference type="ARBA" id="ARBA00009437"/>
    </source>
</evidence>
<dbReference type="InterPro" id="IPR036388">
    <property type="entry name" value="WH-like_DNA-bd_sf"/>
</dbReference>
<proteinExistence type="inferred from homology"/>
<evidence type="ECO:0000256" key="4">
    <source>
        <dbReference type="ARBA" id="ARBA00023163"/>
    </source>
</evidence>
<dbReference type="Pfam" id="PF00126">
    <property type="entry name" value="HTH_1"/>
    <property type="match status" value="1"/>
</dbReference>
<dbReference type="OrthoDB" id="6621790at2"/>
<keyword evidence="7" id="KW-1185">Reference proteome</keyword>
<dbReference type="PROSITE" id="PS50931">
    <property type="entry name" value="HTH_LYSR"/>
    <property type="match status" value="1"/>
</dbReference>
<organism evidence="6 7">
    <name type="scientific">Marinobacter pelagius</name>
    <dbReference type="NCBI Taxonomy" id="379482"/>
    <lineage>
        <taxon>Bacteria</taxon>
        <taxon>Pseudomonadati</taxon>
        <taxon>Pseudomonadota</taxon>
        <taxon>Gammaproteobacteria</taxon>
        <taxon>Pseudomonadales</taxon>
        <taxon>Marinobacteraceae</taxon>
        <taxon>Marinobacter</taxon>
    </lineage>
</organism>
<dbReference type="RefSeq" id="WP_091998127.1">
    <property type="nucleotide sequence ID" value="NZ_FOUR01000001.1"/>
</dbReference>
<dbReference type="SUPFAM" id="SSF53850">
    <property type="entry name" value="Periplasmic binding protein-like II"/>
    <property type="match status" value="1"/>
</dbReference>
<dbReference type="PANTHER" id="PTHR30118">
    <property type="entry name" value="HTH-TYPE TRANSCRIPTIONAL REGULATOR LEUO-RELATED"/>
    <property type="match status" value="1"/>
</dbReference>
<dbReference type="InterPro" id="IPR005119">
    <property type="entry name" value="LysR_subst-bd"/>
</dbReference>
<evidence type="ECO:0000256" key="2">
    <source>
        <dbReference type="ARBA" id="ARBA00023015"/>
    </source>
</evidence>
<protein>
    <submittedName>
        <fullName evidence="6">DNA-binding transcriptional regulator, LysR family</fullName>
    </submittedName>
</protein>
<dbReference type="InterPro" id="IPR036390">
    <property type="entry name" value="WH_DNA-bd_sf"/>
</dbReference>
<dbReference type="Gene3D" id="1.10.10.10">
    <property type="entry name" value="Winged helix-like DNA-binding domain superfamily/Winged helix DNA-binding domain"/>
    <property type="match status" value="1"/>
</dbReference>
<dbReference type="PANTHER" id="PTHR30118:SF6">
    <property type="entry name" value="HTH-TYPE TRANSCRIPTIONAL REGULATOR LEUO"/>
    <property type="match status" value="1"/>
</dbReference>
<evidence type="ECO:0000313" key="7">
    <source>
        <dbReference type="Proteomes" id="UP000199339"/>
    </source>
</evidence>
<dbReference type="InterPro" id="IPR050389">
    <property type="entry name" value="LysR-type_TF"/>
</dbReference>
<reference evidence="7" key="1">
    <citation type="submission" date="2016-10" db="EMBL/GenBank/DDBJ databases">
        <authorList>
            <person name="Varghese N."/>
            <person name="Submissions S."/>
        </authorList>
    </citation>
    <scope>NUCLEOTIDE SEQUENCE [LARGE SCALE GENOMIC DNA]</scope>
    <source>
        <strain evidence="7">CGMCC 1.6775</strain>
    </source>
</reference>
<dbReference type="SUPFAM" id="SSF46785">
    <property type="entry name" value="Winged helix' DNA-binding domain"/>
    <property type="match status" value="1"/>
</dbReference>
<dbReference type="InterPro" id="IPR000847">
    <property type="entry name" value="LysR_HTH_N"/>
</dbReference>
<evidence type="ECO:0000313" key="6">
    <source>
        <dbReference type="EMBL" id="SFM48951.1"/>
    </source>
</evidence>
<evidence type="ECO:0000256" key="3">
    <source>
        <dbReference type="ARBA" id="ARBA00023125"/>
    </source>
</evidence>
<gene>
    <name evidence="6" type="ORF">SAMN04487961_0448</name>
</gene>
<accession>A0A1I4R9L2</accession>
<dbReference type="PRINTS" id="PR00039">
    <property type="entry name" value="HTHLYSR"/>
</dbReference>
<dbReference type="GO" id="GO:0003677">
    <property type="term" value="F:DNA binding"/>
    <property type="evidence" value="ECO:0007669"/>
    <property type="project" value="UniProtKB-KW"/>
</dbReference>
<dbReference type="Proteomes" id="UP000199339">
    <property type="component" value="Unassembled WGS sequence"/>
</dbReference>
<name>A0A1I4R9L2_9GAMM</name>
<keyword evidence="3 6" id="KW-0238">DNA-binding</keyword>
<dbReference type="InterPro" id="IPR011991">
    <property type="entry name" value="ArsR-like_HTH"/>
</dbReference>
<feature type="domain" description="HTH lysR-type" evidence="5">
    <location>
        <begin position="9"/>
        <end position="66"/>
    </location>
</feature>
<keyword evidence="2" id="KW-0805">Transcription regulation</keyword>